<dbReference type="EMBL" id="LIAE01010728">
    <property type="protein sequence ID" value="PAV56042.1"/>
    <property type="molecule type" value="Genomic_DNA"/>
</dbReference>
<evidence type="ECO:0000313" key="3">
    <source>
        <dbReference type="Proteomes" id="UP000218231"/>
    </source>
</evidence>
<evidence type="ECO:0000256" key="1">
    <source>
        <dbReference type="SAM" id="MobiDB-lite"/>
    </source>
</evidence>
<feature type="compositionally biased region" description="Polar residues" evidence="1">
    <location>
        <begin position="50"/>
        <end position="67"/>
    </location>
</feature>
<accession>A0A2A2J3F7</accession>
<feature type="compositionally biased region" description="Low complexity" evidence="1">
    <location>
        <begin position="31"/>
        <end position="49"/>
    </location>
</feature>
<proteinExistence type="predicted"/>
<organism evidence="2 3">
    <name type="scientific">Diploscapter pachys</name>
    <dbReference type="NCBI Taxonomy" id="2018661"/>
    <lineage>
        <taxon>Eukaryota</taxon>
        <taxon>Metazoa</taxon>
        <taxon>Ecdysozoa</taxon>
        <taxon>Nematoda</taxon>
        <taxon>Chromadorea</taxon>
        <taxon>Rhabditida</taxon>
        <taxon>Rhabditina</taxon>
        <taxon>Rhabditomorpha</taxon>
        <taxon>Rhabditoidea</taxon>
        <taxon>Rhabditidae</taxon>
        <taxon>Diploscapter</taxon>
    </lineage>
</organism>
<keyword evidence="3" id="KW-1185">Reference proteome</keyword>
<protein>
    <submittedName>
        <fullName evidence="2">Uncharacterized protein</fullName>
    </submittedName>
</protein>
<dbReference type="AlphaFoldDB" id="A0A2A2J3F7"/>
<reference evidence="2 3" key="1">
    <citation type="journal article" date="2017" name="Curr. Biol.">
        <title>Genome architecture and evolution of a unichromosomal asexual nematode.</title>
        <authorList>
            <person name="Fradin H."/>
            <person name="Zegar C."/>
            <person name="Gutwein M."/>
            <person name="Lucas J."/>
            <person name="Kovtun M."/>
            <person name="Corcoran D."/>
            <person name="Baugh L.R."/>
            <person name="Kiontke K."/>
            <person name="Gunsalus K."/>
            <person name="Fitch D.H."/>
            <person name="Piano F."/>
        </authorList>
    </citation>
    <scope>NUCLEOTIDE SEQUENCE [LARGE SCALE GENOMIC DNA]</scope>
    <source>
        <strain evidence="2">PF1309</strain>
    </source>
</reference>
<name>A0A2A2J3F7_9BILA</name>
<gene>
    <name evidence="2" type="ORF">WR25_06495</name>
</gene>
<feature type="region of interest" description="Disordered" evidence="1">
    <location>
        <begin position="29"/>
        <end position="67"/>
    </location>
</feature>
<comment type="caution">
    <text evidence="2">The sequence shown here is derived from an EMBL/GenBank/DDBJ whole genome shotgun (WGS) entry which is preliminary data.</text>
</comment>
<evidence type="ECO:0000313" key="2">
    <source>
        <dbReference type="EMBL" id="PAV56042.1"/>
    </source>
</evidence>
<dbReference type="Proteomes" id="UP000218231">
    <property type="component" value="Unassembled WGS sequence"/>
</dbReference>
<sequence>MKNIVIRYDIGVMSASKQQASLLSFFKRTPTSGSADQSSQSPSRSPATSKPSATAFKTPTSSKKGQF</sequence>